<evidence type="ECO:0000256" key="4">
    <source>
        <dbReference type="ARBA" id="ARBA00022475"/>
    </source>
</evidence>
<dbReference type="STRING" id="762983.HMPREF9444_00011"/>
<feature type="transmembrane region" description="Helical" evidence="11">
    <location>
        <begin position="12"/>
        <end position="33"/>
    </location>
</feature>
<name>E8LH55_SUCHY</name>
<evidence type="ECO:0000256" key="6">
    <source>
        <dbReference type="ARBA" id="ARBA00022692"/>
    </source>
</evidence>
<dbReference type="RefSeq" id="WP_009142243.1">
    <property type="nucleotide sequence ID" value="NZ_GL830939.1"/>
</dbReference>
<dbReference type="Pfam" id="PF03544">
    <property type="entry name" value="TonB_C"/>
    <property type="match status" value="1"/>
</dbReference>
<reference evidence="13 14" key="1">
    <citation type="submission" date="2011-01" db="EMBL/GenBank/DDBJ databases">
        <authorList>
            <person name="Weinstock G."/>
            <person name="Sodergren E."/>
            <person name="Clifton S."/>
            <person name="Fulton L."/>
            <person name="Fulton B."/>
            <person name="Courtney L."/>
            <person name="Fronick C."/>
            <person name="Harrison M."/>
            <person name="Strong C."/>
            <person name="Farmer C."/>
            <person name="Delahaunty K."/>
            <person name="Markovic C."/>
            <person name="Hall O."/>
            <person name="Minx P."/>
            <person name="Tomlinson C."/>
            <person name="Mitreva M."/>
            <person name="Hou S."/>
            <person name="Chen J."/>
            <person name="Wollam A."/>
            <person name="Pepin K.H."/>
            <person name="Johnson M."/>
            <person name="Bhonagiri V."/>
            <person name="Zhang X."/>
            <person name="Suruliraj S."/>
            <person name="Warren W."/>
            <person name="Chinwalla A."/>
            <person name="Mardis E.R."/>
            <person name="Wilson R.K."/>
        </authorList>
    </citation>
    <scope>NUCLEOTIDE SEQUENCE [LARGE SCALE GENOMIC DNA]</scope>
    <source>
        <strain evidence="14">DSM 22608 / JCM 16073 / KCTC 15190 / YIT 12066</strain>
    </source>
</reference>
<keyword evidence="8 11" id="KW-1133">Transmembrane helix</keyword>
<comment type="similarity">
    <text evidence="2">Belongs to the TonB family.</text>
</comment>
<dbReference type="Gene3D" id="3.30.1150.10">
    <property type="match status" value="1"/>
</dbReference>
<comment type="subcellular location">
    <subcellularLocation>
        <location evidence="1">Cell inner membrane</location>
        <topology evidence="1">Single-pass membrane protein</topology>
        <orientation evidence="1">Periplasmic side</orientation>
    </subcellularLocation>
</comment>
<sequence length="262" mass="27711">MDNLQATADKLASLITVALLGVFCAGAFIYSGVSESKQVEETVEVQILSIEQETAPAVLGDPDGGPKEKSLEEEQVEEVKEVKEVKDLTPVVKEAIKPAPEIVKSEPRKKEVTTSPQKKKTVVKKKKSVKRSSTDLPKTIAADKSGSGNKKGSLQGSAKAQSAAARAAGIYKNAFSSLLSRVSSLKEYPSRARRQGIEGKCEISFKVNSSGVVTGATVTQTSGQVVLDSACKRLGAKLVGFNTGAQGGDFNVKVPVSFKLIE</sequence>
<evidence type="ECO:0000313" key="14">
    <source>
        <dbReference type="Proteomes" id="UP000018458"/>
    </source>
</evidence>
<keyword evidence="7" id="KW-0653">Protein transport</keyword>
<feature type="compositionally biased region" description="Basic and acidic residues" evidence="10">
    <location>
        <begin position="64"/>
        <end position="74"/>
    </location>
</feature>
<keyword evidence="13" id="KW-0675">Receptor</keyword>
<accession>E8LH55</accession>
<dbReference type="SUPFAM" id="SSF74653">
    <property type="entry name" value="TolA/TonB C-terminal domain"/>
    <property type="match status" value="1"/>
</dbReference>
<dbReference type="GO" id="GO:0098797">
    <property type="term" value="C:plasma membrane protein complex"/>
    <property type="evidence" value="ECO:0007669"/>
    <property type="project" value="TreeGrafter"/>
</dbReference>
<evidence type="ECO:0000256" key="1">
    <source>
        <dbReference type="ARBA" id="ARBA00004383"/>
    </source>
</evidence>
<feature type="region of interest" description="Disordered" evidence="10">
    <location>
        <begin position="54"/>
        <end position="74"/>
    </location>
</feature>
<evidence type="ECO:0000256" key="7">
    <source>
        <dbReference type="ARBA" id="ARBA00022927"/>
    </source>
</evidence>
<keyword evidence="14" id="KW-1185">Reference proteome</keyword>
<dbReference type="PANTHER" id="PTHR33446:SF2">
    <property type="entry name" value="PROTEIN TONB"/>
    <property type="match status" value="1"/>
</dbReference>
<dbReference type="EMBL" id="AEVO01000001">
    <property type="protein sequence ID" value="EFY08149.1"/>
    <property type="molecule type" value="Genomic_DNA"/>
</dbReference>
<dbReference type="InterPro" id="IPR006260">
    <property type="entry name" value="TonB/TolA_C"/>
</dbReference>
<feature type="region of interest" description="Disordered" evidence="10">
    <location>
        <begin position="102"/>
        <end position="157"/>
    </location>
</feature>
<dbReference type="InterPro" id="IPR037682">
    <property type="entry name" value="TonB_C"/>
</dbReference>
<dbReference type="AlphaFoldDB" id="E8LH55"/>
<evidence type="ECO:0000256" key="9">
    <source>
        <dbReference type="ARBA" id="ARBA00023136"/>
    </source>
</evidence>
<feature type="compositionally biased region" description="Basic and acidic residues" evidence="10">
    <location>
        <begin position="103"/>
        <end position="112"/>
    </location>
</feature>
<gene>
    <name evidence="13" type="ORF">HMPREF9444_00011</name>
</gene>
<dbReference type="PROSITE" id="PS52015">
    <property type="entry name" value="TONB_CTD"/>
    <property type="match status" value="1"/>
</dbReference>
<dbReference type="GO" id="GO:0055085">
    <property type="term" value="P:transmembrane transport"/>
    <property type="evidence" value="ECO:0007669"/>
    <property type="project" value="InterPro"/>
</dbReference>
<comment type="caution">
    <text evidence="13">The sequence shown here is derived from an EMBL/GenBank/DDBJ whole genome shotgun (WGS) entry which is preliminary data.</text>
</comment>
<dbReference type="OrthoDB" id="1628901at2"/>
<evidence type="ECO:0000256" key="5">
    <source>
        <dbReference type="ARBA" id="ARBA00022519"/>
    </source>
</evidence>
<dbReference type="InterPro" id="IPR051045">
    <property type="entry name" value="TonB-dependent_transducer"/>
</dbReference>
<protein>
    <submittedName>
        <fullName evidence="13">TonB-dependent receptor</fullName>
    </submittedName>
</protein>
<evidence type="ECO:0000256" key="2">
    <source>
        <dbReference type="ARBA" id="ARBA00006555"/>
    </source>
</evidence>
<keyword evidence="4" id="KW-1003">Cell membrane</keyword>
<keyword evidence="6 11" id="KW-0812">Transmembrane</keyword>
<dbReference type="NCBIfam" id="TIGR01352">
    <property type="entry name" value="tonB_Cterm"/>
    <property type="match status" value="1"/>
</dbReference>
<dbReference type="GO" id="GO:0031992">
    <property type="term" value="F:energy transducer activity"/>
    <property type="evidence" value="ECO:0007669"/>
    <property type="project" value="TreeGrafter"/>
</dbReference>
<dbReference type="GO" id="GO:0015031">
    <property type="term" value="P:protein transport"/>
    <property type="evidence" value="ECO:0007669"/>
    <property type="project" value="UniProtKB-KW"/>
</dbReference>
<keyword evidence="3" id="KW-0813">Transport</keyword>
<evidence type="ECO:0000256" key="3">
    <source>
        <dbReference type="ARBA" id="ARBA00022448"/>
    </source>
</evidence>
<dbReference type="HOGENOM" id="CLU_1061410_0_0_6"/>
<evidence type="ECO:0000313" key="13">
    <source>
        <dbReference type="EMBL" id="EFY08149.1"/>
    </source>
</evidence>
<keyword evidence="5" id="KW-0997">Cell inner membrane</keyword>
<dbReference type="Proteomes" id="UP000018458">
    <property type="component" value="Unassembled WGS sequence"/>
</dbReference>
<evidence type="ECO:0000256" key="8">
    <source>
        <dbReference type="ARBA" id="ARBA00022989"/>
    </source>
</evidence>
<evidence type="ECO:0000259" key="12">
    <source>
        <dbReference type="PROSITE" id="PS52015"/>
    </source>
</evidence>
<evidence type="ECO:0000256" key="10">
    <source>
        <dbReference type="SAM" id="MobiDB-lite"/>
    </source>
</evidence>
<dbReference type="PANTHER" id="PTHR33446">
    <property type="entry name" value="PROTEIN TONB-RELATED"/>
    <property type="match status" value="1"/>
</dbReference>
<feature type="domain" description="TonB C-terminal" evidence="12">
    <location>
        <begin position="173"/>
        <end position="262"/>
    </location>
</feature>
<proteinExistence type="inferred from homology"/>
<organism evidence="13 14">
    <name type="scientific">Succinatimonas hippei (strain DSM 22608 / JCM 16073 / KCTC 15190 / YIT 12066)</name>
    <dbReference type="NCBI Taxonomy" id="762983"/>
    <lineage>
        <taxon>Bacteria</taxon>
        <taxon>Pseudomonadati</taxon>
        <taxon>Pseudomonadota</taxon>
        <taxon>Gammaproteobacteria</taxon>
        <taxon>Aeromonadales</taxon>
        <taxon>Succinivibrionaceae</taxon>
        <taxon>Succinatimonas</taxon>
    </lineage>
</organism>
<feature type="compositionally biased region" description="Basic residues" evidence="10">
    <location>
        <begin position="117"/>
        <end position="130"/>
    </location>
</feature>
<keyword evidence="9 11" id="KW-0472">Membrane</keyword>
<evidence type="ECO:0000256" key="11">
    <source>
        <dbReference type="SAM" id="Phobius"/>
    </source>
</evidence>